<comment type="caution">
    <text evidence="1">The sequence shown here is derived from an EMBL/GenBank/DDBJ whole genome shotgun (WGS) entry which is preliminary data.</text>
</comment>
<protein>
    <submittedName>
        <fullName evidence="1">Uncharacterized protein</fullName>
    </submittedName>
</protein>
<organism evidence="1 2">
    <name type="scientific">Pseudonocardia humida</name>
    <dbReference type="NCBI Taxonomy" id="2800819"/>
    <lineage>
        <taxon>Bacteria</taxon>
        <taxon>Bacillati</taxon>
        <taxon>Actinomycetota</taxon>
        <taxon>Actinomycetes</taxon>
        <taxon>Pseudonocardiales</taxon>
        <taxon>Pseudonocardiaceae</taxon>
        <taxon>Pseudonocardia</taxon>
    </lineage>
</organism>
<evidence type="ECO:0000313" key="2">
    <source>
        <dbReference type="Proteomes" id="UP001165283"/>
    </source>
</evidence>
<dbReference type="EMBL" id="JAGSOV010000071">
    <property type="protein sequence ID" value="MCO1659820.1"/>
    <property type="molecule type" value="Genomic_DNA"/>
</dbReference>
<dbReference type="RefSeq" id="WP_252444867.1">
    <property type="nucleotide sequence ID" value="NZ_JAGSOV010000071.1"/>
</dbReference>
<reference evidence="1" key="1">
    <citation type="submission" date="2021-04" db="EMBL/GenBank/DDBJ databases">
        <title>Pseudonocardia sp. nov., isolated from sandy soil of mangrove forest.</title>
        <authorList>
            <person name="Zan Z."/>
            <person name="Huang R."/>
            <person name="Liu W."/>
        </authorList>
    </citation>
    <scope>NUCLEOTIDE SEQUENCE</scope>
    <source>
        <strain evidence="1">S2-4</strain>
    </source>
</reference>
<name>A0ABT1A9W2_9PSEU</name>
<evidence type="ECO:0000313" key="1">
    <source>
        <dbReference type="EMBL" id="MCO1659820.1"/>
    </source>
</evidence>
<gene>
    <name evidence="1" type="ORF">KDL28_32635</name>
</gene>
<sequence>MPRRRPDQLRTRRPVHCGSGRPIPAIPRTSASTARAVAELERTRLHPGAVAEALTAWARFVRAPVRELEDHAPGACPNPDCQWDDPVVRRRALGAALHALPVAAARELRALVRPLDETFLARSLPTPRTAHIRDLLTEPGRGEPRPWPADAFTFTVELAALGWLRVRVGDGRAEQKVLASYLTPALDQLLAALVSLTTGARDARVDWELEPGRCRWLLTADPYGHARVRIRLVADRDLDLPDAGHPVLDADIPLRDLVRTVAAGARALLTRHGEDGYARLWHAGPFPTGHLLALERWCDRS</sequence>
<proteinExistence type="predicted"/>
<accession>A0ABT1A9W2</accession>
<keyword evidence="2" id="KW-1185">Reference proteome</keyword>
<dbReference type="Proteomes" id="UP001165283">
    <property type="component" value="Unassembled WGS sequence"/>
</dbReference>